<dbReference type="RefSeq" id="XP_002171677.1">
    <property type="nucleotide sequence ID" value="XM_002171641.1"/>
</dbReference>
<keyword evidence="11 13" id="KW-0472">Membrane</keyword>
<feature type="transmembrane region" description="Helical" evidence="13">
    <location>
        <begin position="6"/>
        <end position="24"/>
    </location>
</feature>
<keyword evidence="17" id="KW-1185">Reference proteome</keyword>
<dbReference type="OMA" id="HMVNTDA"/>
<keyword evidence="9" id="KW-0735">Signal-anchor</keyword>
<dbReference type="PANTHER" id="PTHR10859:SF91">
    <property type="entry name" value="DOLICHYL-PHOSPHATE BETA-GLUCOSYLTRANSFERASE"/>
    <property type="match status" value="1"/>
</dbReference>
<sequence length="320" mass="36517">MAREALLFFLLVTLCVALILFSYLKNSHNPRKPLAGEDVYLHADENGRIVTARLKRHDTDPDIKLSVVVPAFNESDRIINMLEEAVAHLDTKFKQTVSDRKRRWEIIVVNDASTDRTVDAVLEYSRSKRLGHSLRVCSLQKNRGKGGAVTWGMMHARGDYAIFADADGASRFSDIDILFDKLVDNEYGSIAIGSRAHMVNTDAVVKRSRLRNFLMHGFHSMLRLLGIRDIGDTQCGFKLFSRDAYSKIFPMMHVEGWIFDIEVLILARFHGVTIVEVPITWHEVGGSKMMLLKDSIRMAIDLLVIRLNYTFGIWRRPRVK</sequence>
<comment type="pathway">
    <text evidence="2">Protein modification; protein glycosylation.</text>
</comment>
<keyword evidence="10 13" id="KW-1133">Transmembrane helix</keyword>
<dbReference type="HOGENOM" id="CLU_033536_9_1_1"/>
<dbReference type="GeneID" id="7049543"/>
<dbReference type="JaponicusDB" id="SJAG_00394">
    <property type="gene designation" value="alg5"/>
</dbReference>
<evidence type="ECO:0000256" key="11">
    <source>
        <dbReference type="ARBA" id="ARBA00023136"/>
    </source>
</evidence>
<evidence type="ECO:0000256" key="8">
    <source>
        <dbReference type="ARBA" id="ARBA00022824"/>
    </source>
</evidence>
<dbReference type="VEuPathDB" id="FungiDB:SJAG_00394"/>
<dbReference type="Gene3D" id="3.90.550.10">
    <property type="entry name" value="Spore Coat Polysaccharide Biosynthesis Protein SpsA, Chain A"/>
    <property type="match status" value="1"/>
</dbReference>
<evidence type="ECO:0000256" key="2">
    <source>
        <dbReference type="ARBA" id="ARBA00004922"/>
    </source>
</evidence>
<proteinExistence type="inferred from homology"/>
<reference evidence="15 17" key="1">
    <citation type="journal article" date="2011" name="Science">
        <title>Comparative functional genomics of the fission yeasts.</title>
        <authorList>
            <person name="Rhind N."/>
            <person name="Chen Z."/>
            <person name="Yassour M."/>
            <person name="Thompson D.A."/>
            <person name="Haas B.J."/>
            <person name="Habib N."/>
            <person name="Wapinski I."/>
            <person name="Roy S."/>
            <person name="Lin M.F."/>
            <person name="Heiman D.I."/>
            <person name="Young S.K."/>
            <person name="Furuya K."/>
            <person name="Guo Y."/>
            <person name="Pidoux A."/>
            <person name="Chen H.M."/>
            <person name="Robbertse B."/>
            <person name="Goldberg J.M."/>
            <person name="Aoki K."/>
            <person name="Bayne E.H."/>
            <person name="Berlin A.M."/>
            <person name="Desjardins C.A."/>
            <person name="Dobbs E."/>
            <person name="Dukaj L."/>
            <person name="Fan L."/>
            <person name="FitzGerald M.G."/>
            <person name="French C."/>
            <person name="Gujja S."/>
            <person name="Hansen K."/>
            <person name="Keifenheim D."/>
            <person name="Levin J.Z."/>
            <person name="Mosher R.A."/>
            <person name="Mueller C.A."/>
            <person name="Pfiffner J."/>
            <person name="Priest M."/>
            <person name="Russ C."/>
            <person name="Smialowska A."/>
            <person name="Swoboda P."/>
            <person name="Sykes S.M."/>
            <person name="Vaughn M."/>
            <person name="Vengrova S."/>
            <person name="Yoder R."/>
            <person name="Zeng Q."/>
            <person name="Allshire R."/>
            <person name="Baulcombe D."/>
            <person name="Birren B.W."/>
            <person name="Brown W."/>
            <person name="Ekwall K."/>
            <person name="Kellis M."/>
            <person name="Leatherwood J."/>
            <person name="Levin H."/>
            <person name="Margalit H."/>
            <person name="Martienssen R."/>
            <person name="Nieduszynski C.A."/>
            <person name="Spatafora J.W."/>
            <person name="Friedman N."/>
            <person name="Dalgaard J.Z."/>
            <person name="Baumann P."/>
            <person name="Niki H."/>
            <person name="Regev A."/>
            <person name="Nusbaum C."/>
        </authorList>
    </citation>
    <scope>NUCLEOTIDE SEQUENCE [LARGE SCALE GENOMIC DNA]</scope>
    <source>
        <strain evidence="17">yFS275 / FY16936</strain>
    </source>
</reference>
<evidence type="ECO:0000256" key="10">
    <source>
        <dbReference type="ARBA" id="ARBA00022989"/>
    </source>
</evidence>
<evidence type="ECO:0000256" key="9">
    <source>
        <dbReference type="ARBA" id="ARBA00022968"/>
    </source>
</evidence>
<evidence type="ECO:0000256" key="13">
    <source>
        <dbReference type="SAM" id="Phobius"/>
    </source>
</evidence>
<dbReference type="InterPro" id="IPR035518">
    <property type="entry name" value="DPG_synthase"/>
</dbReference>
<evidence type="ECO:0000256" key="3">
    <source>
        <dbReference type="ARBA" id="ARBA00006739"/>
    </source>
</evidence>
<dbReference type="EC" id="2.4.1.117" evidence="4"/>
<keyword evidence="5" id="KW-0328">Glycosyltransferase</keyword>
<protein>
    <recommendedName>
        <fullName evidence="4">dolichyl-phosphate beta-glucosyltransferase</fullName>
        <ecNumber evidence="4">2.4.1.117</ecNumber>
    </recommendedName>
</protein>
<evidence type="ECO:0000313" key="15">
    <source>
        <dbReference type="EMBL" id="EEB05384.1"/>
    </source>
</evidence>
<evidence type="ECO:0000256" key="5">
    <source>
        <dbReference type="ARBA" id="ARBA00022676"/>
    </source>
</evidence>
<evidence type="ECO:0000313" key="16">
    <source>
        <dbReference type="JaponicusDB" id="SJAG_00394"/>
    </source>
</evidence>
<comment type="similarity">
    <text evidence="3">Belongs to the glycosyltransferase 2 family.</text>
</comment>
<evidence type="ECO:0000256" key="4">
    <source>
        <dbReference type="ARBA" id="ARBA00012583"/>
    </source>
</evidence>
<dbReference type="SUPFAM" id="SSF53448">
    <property type="entry name" value="Nucleotide-diphospho-sugar transferases"/>
    <property type="match status" value="1"/>
</dbReference>
<accession>B6JVI3</accession>
<dbReference type="GO" id="GO:0004581">
    <property type="term" value="F:dolichyl-phosphate beta-glucosyltransferase activity"/>
    <property type="evidence" value="ECO:0007669"/>
    <property type="project" value="UniProtKB-EC"/>
</dbReference>
<dbReference type="GO" id="GO:0006487">
    <property type="term" value="P:protein N-linked glycosylation"/>
    <property type="evidence" value="ECO:0000318"/>
    <property type="project" value="GO_Central"/>
</dbReference>
<comment type="catalytic activity">
    <reaction evidence="12">
        <text>a di-trans,poly-cis-dolichyl phosphate + UDP-alpha-D-glucose = a di-trans,poly-cis-dolichyl beta-D-glucosyl phosphate + UDP</text>
        <dbReference type="Rhea" id="RHEA:15401"/>
        <dbReference type="Rhea" id="RHEA-COMP:19498"/>
        <dbReference type="Rhea" id="RHEA-COMP:19502"/>
        <dbReference type="ChEBI" id="CHEBI:57525"/>
        <dbReference type="ChEBI" id="CHEBI:57683"/>
        <dbReference type="ChEBI" id="CHEBI:58223"/>
        <dbReference type="ChEBI" id="CHEBI:58885"/>
        <dbReference type="EC" id="2.4.1.117"/>
    </reaction>
    <physiologicalReaction direction="left-to-right" evidence="12">
        <dbReference type="Rhea" id="RHEA:15402"/>
    </physiologicalReaction>
</comment>
<dbReference type="eggNOG" id="KOG2977">
    <property type="taxonomic scope" value="Eukaryota"/>
</dbReference>
<evidence type="ECO:0000256" key="6">
    <source>
        <dbReference type="ARBA" id="ARBA00022679"/>
    </source>
</evidence>
<dbReference type="EMBL" id="KE651166">
    <property type="protein sequence ID" value="EEB05384.1"/>
    <property type="molecule type" value="Genomic_DNA"/>
</dbReference>
<keyword evidence="7 13" id="KW-0812">Transmembrane</keyword>
<dbReference type="STRING" id="402676.B6JVI3"/>
<dbReference type="AlphaFoldDB" id="B6JVI3"/>
<name>B6JVI3_SCHJY</name>
<evidence type="ECO:0000259" key="14">
    <source>
        <dbReference type="Pfam" id="PF00535"/>
    </source>
</evidence>
<evidence type="ECO:0000256" key="1">
    <source>
        <dbReference type="ARBA" id="ARBA00004389"/>
    </source>
</evidence>
<gene>
    <name evidence="16" type="primary">alg5</name>
    <name evidence="15" type="ORF">SJAG_00394</name>
</gene>
<comment type="subcellular location">
    <subcellularLocation>
        <location evidence="1">Endoplasmic reticulum membrane</location>
        <topology evidence="1">Single-pass membrane protein</topology>
    </subcellularLocation>
</comment>
<feature type="domain" description="Glycosyltransferase 2-like" evidence="14">
    <location>
        <begin position="66"/>
        <end position="249"/>
    </location>
</feature>
<dbReference type="GO" id="GO:0006488">
    <property type="term" value="P:dolichol-linked oligosaccharide biosynthetic process"/>
    <property type="evidence" value="ECO:0007669"/>
    <property type="project" value="EnsemblFungi"/>
</dbReference>
<evidence type="ECO:0000313" key="17">
    <source>
        <dbReference type="Proteomes" id="UP000001744"/>
    </source>
</evidence>
<dbReference type="GO" id="GO:0005789">
    <property type="term" value="C:endoplasmic reticulum membrane"/>
    <property type="evidence" value="ECO:0000318"/>
    <property type="project" value="GO_Central"/>
</dbReference>
<evidence type="ECO:0000256" key="7">
    <source>
        <dbReference type="ARBA" id="ARBA00022692"/>
    </source>
</evidence>
<dbReference type="CDD" id="cd04188">
    <property type="entry name" value="DPG_synthase"/>
    <property type="match status" value="1"/>
</dbReference>
<dbReference type="InterPro" id="IPR029044">
    <property type="entry name" value="Nucleotide-diphossugar_trans"/>
</dbReference>
<keyword evidence="6" id="KW-0808">Transferase</keyword>
<dbReference type="Proteomes" id="UP000001744">
    <property type="component" value="Unassembled WGS sequence"/>
</dbReference>
<keyword evidence="8" id="KW-0256">Endoplasmic reticulum</keyword>
<evidence type="ECO:0000256" key="12">
    <source>
        <dbReference type="ARBA" id="ARBA00045097"/>
    </source>
</evidence>
<dbReference type="PANTHER" id="PTHR10859">
    <property type="entry name" value="GLYCOSYL TRANSFERASE"/>
    <property type="match status" value="1"/>
</dbReference>
<dbReference type="InterPro" id="IPR001173">
    <property type="entry name" value="Glyco_trans_2-like"/>
</dbReference>
<organism evidence="15 17">
    <name type="scientific">Schizosaccharomyces japonicus (strain yFS275 / FY16936)</name>
    <name type="common">Fission yeast</name>
    <dbReference type="NCBI Taxonomy" id="402676"/>
    <lineage>
        <taxon>Eukaryota</taxon>
        <taxon>Fungi</taxon>
        <taxon>Dikarya</taxon>
        <taxon>Ascomycota</taxon>
        <taxon>Taphrinomycotina</taxon>
        <taxon>Schizosaccharomycetes</taxon>
        <taxon>Schizosaccharomycetales</taxon>
        <taxon>Schizosaccharomycetaceae</taxon>
        <taxon>Schizosaccharomyces</taxon>
    </lineage>
</organism>
<dbReference type="OrthoDB" id="3784at2759"/>
<dbReference type="Pfam" id="PF00535">
    <property type="entry name" value="Glycos_transf_2"/>
    <property type="match status" value="1"/>
</dbReference>